<gene>
    <name evidence="1" type="ORF">IDH41_25350</name>
</gene>
<sequence length="63" mass="7462">MKRLRRELLKEMGIEIEPYADLSVIERDYGTVTIRLITYKAMYASGEIAPTDHDEDLWDLFLR</sequence>
<evidence type="ECO:0000313" key="1">
    <source>
        <dbReference type="EMBL" id="MBD2871909.1"/>
    </source>
</evidence>
<dbReference type="Gene3D" id="3.90.79.10">
    <property type="entry name" value="Nucleoside Triphosphate Pyrophosphohydrolase"/>
    <property type="match status" value="1"/>
</dbReference>
<reference evidence="1" key="1">
    <citation type="submission" date="2020-09" db="EMBL/GenBank/DDBJ databases">
        <title>A novel bacterium of genus Paenibacillus, isolated from South China Sea.</title>
        <authorList>
            <person name="Huang H."/>
            <person name="Mo K."/>
            <person name="Hu Y."/>
        </authorList>
    </citation>
    <scope>NUCLEOTIDE SEQUENCE</scope>
    <source>
        <strain evidence="1">IB182493</strain>
    </source>
</reference>
<name>A0A927H9S3_9BACL</name>
<comment type="caution">
    <text evidence="1">The sequence shown here is derived from an EMBL/GenBank/DDBJ whole genome shotgun (WGS) entry which is preliminary data.</text>
</comment>
<dbReference type="Proteomes" id="UP000632125">
    <property type="component" value="Unassembled WGS sequence"/>
</dbReference>
<proteinExistence type="predicted"/>
<dbReference type="EMBL" id="JACXIY010000038">
    <property type="protein sequence ID" value="MBD2871909.1"/>
    <property type="molecule type" value="Genomic_DNA"/>
</dbReference>
<dbReference type="AlphaFoldDB" id="A0A927H9S3"/>
<dbReference type="RefSeq" id="WP_190866139.1">
    <property type="nucleotide sequence ID" value="NZ_JACXIY010000038.1"/>
</dbReference>
<organism evidence="1 2">
    <name type="scientific">Paenibacillus arenilitoris</name>
    <dbReference type="NCBI Taxonomy" id="2772299"/>
    <lineage>
        <taxon>Bacteria</taxon>
        <taxon>Bacillati</taxon>
        <taxon>Bacillota</taxon>
        <taxon>Bacilli</taxon>
        <taxon>Bacillales</taxon>
        <taxon>Paenibacillaceae</taxon>
        <taxon>Paenibacillus</taxon>
    </lineage>
</organism>
<protein>
    <submittedName>
        <fullName evidence="1">Uncharacterized protein</fullName>
    </submittedName>
</protein>
<keyword evidence="2" id="KW-1185">Reference proteome</keyword>
<dbReference type="InterPro" id="IPR015797">
    <property type="entry name" value="NUDIX_hydrolase-like_dom_sf"/>
</dbReference>
<evidence type="ECO:0000313" key="2">
    <source>
        <dbReference type="Proteomes" id="UP000632125"/>
    </source>
</evidence>
<accession>A0A927H9S3</accession>
<dbReference type="SUPFAM" id="SSF55811">
    <property type="entry name" value="Nudix"/>
    <property type="match status" value="1"/>
</dbReference>